<organism evidence="2 3">
    <name type="scientific">Umezakia ovalisporum FSS-62</name>
    <dbReference type="NCBI Taxonomy" id="2971776"/>
    <lineage>
        <taxon>Bacteria</taxon>
        <taxon>Bacillati</taxon>
        <taxon>Cyanobacteriota</taxon>
        <taxon>Cyanophyceae</taxon>
        <taxon>Nostocales</taxon>
        <taxon>Nodulariaceae</taxon>
        <taxon>Umezakia</taxon>
    </lineage>
</organism>
<dbReference type="RefSeq" id="WP_280700795.1">
    <property type="nucleotide sequence ID" value="NZ_JANQDL010000087.1"/>
</dbReference>
<evidence type="ECO:0000313" key="3">
    <source>
        <dbReference type="Proteomes" id="UP001159370"/>
    </source>
</evidence>
<reference evidence="2 3" key="1">
    <citation type="journal article" date="2023" name="J. Phycol.">
        <title>Chrysosporum ovalisporum is synonymous with the true-branching cyanobacterium Umezakia natans (Nostocales/Aphanizomenonaceae).</title>
        <authorList>
            <person name="McGregor G.B."/>
            <person name="Sendall B.C."/>
            <person name="Niiyama Y."/>
            <person name="Tuji A."/>
            <person name="Willis A."/>
        </authorList>
    </citation>
    <scope>NUCLEOTIDE SEQUENCE [LARGE SCALE GENOMIC DNA]</scope>
    <source>
        <strain evidence="2 3">FSS-62</strain>
    </source>
</reference>
<comment type="caution">
    <text evidence="2">The sequence shown here is derived from an EMBL/GenBank/DDBJ whole genome shotgun (WGS) entry which is preliminary data.</text>
</comment>
<feature type="transmembrane region" description="Helical" evidence="1">
    <location>
        <begin position="525"/>
        <end position="546"/>
    </location>
</feature>
<dbReference type="AlphaFoldDB" id="A0AA43GZY6"/>
<keyword evidence="1" id="KW-1133">Transmembrane helix</keyword>
<evidence type="ECO:0000313" key="2">
    <source>
        <dbReference type="EMBL" id="MDH6064600.1"/>
    </source>
</evidence>
<keyword evidence="1" id="KW-0812">Transmembrane</keyword>
<sequence length="726" mass="82454">MNPSTIEIHEFSTGIRPERTADGGWVSLGFIGQYMNVTLSPIPQVVERSIANREFAVTEGASNEEPAIIGRVVGKGDDAWAVVAVVTRGRDEKGRSVSVYRYFLCHDNNNSMPGVNNSLWKILAWIDNEGIPRFDPFDVKVIGQPNLFTYYSQRHLDIPPEVANLELNQLEPLVLSPHQCNFRVVNVLAIRKSQKNDQPISWAFSVEALEKPRNFQIIQPASTRAYEILQRAIKQIPQGSTSVVEDEEALKSAIRNLMNSSQVKPEVVQVITDALKNQQITAKHWHSLFDGQGAKTAIIQKIYSPQIVRLMTLRAMVIPETLPEFLNWLNGKLGKSGDEHQVVSFNFQSAICSQFPKDNLTEGIKLLVPKLLQGDITPELFCCLFIKDRAWYVCRNDFINDVRYDLELIYRFFQSGTVSNIFPIDGFKFKEVPWEKIIQSWRPITQGYYRIDDYEPLAQLFELLREYPLSAYFYQISRGNVPKNVFLGASPNPKNKVYSLTFLGLTLKKDISLIEGIVNFFLARYIVPIQFVIIFSIILSGGSFWIGSQFFPKSTSDTASSKQPTLSGNQKVVKTTATAKKQAASTDPVDEITKDEEQTIIEASETKNVNKTITAIDKLIEQLNKDNKFKEEDVLDEIKNILDSQFDYELIKKGNNGTQQNEREKLKQSFERIKLSEAIYLYEKKKAQGSNSEIDPNKVSGYIVLNGNTYELLKKEIKDNLTKKNN</sequence>
<evidence type="ECO:0000256" key="1">
    <source>
        <dbReference type="SAM" id="Phobius"/>
    </source>
</evidence>
<accession>A0AA43GZY6</accession>
<gene>
    <name evidence="2" type="ORF">NWP23_12650</name>
</gene>
<proteinExistence type="predicted"/>
<name>A0AA43GZY6_9CYAN</name>
<dbReference type="Proteomes" id="UP001159370">
    <property type="component" value="Unassembled WGS sequence"/>
</dbReference>
<protein>
    <submittedName>
        <fullName evidence="2">Uncharacterized protein</fullName>
    </submittedName>
</protein>
<keyword evidence="1" id="KW-0472">Membrane</keyword>
<dbReference type="EMBL" id="JANQDL010000087">
    <property type="protein sequence ID" value="MDH6064600.1"/>
    <property type="molecule type" value="Genomic_DNA"/>
</dbReference>